<keyword evidence="2" id="KW-1185">Reference proteome</keyword>
<gene>
    <name evidence="1" type="ORF">HHI36_000279</name>
</gene>
<dbReference type="EMBL" id="JABFTP020000185">
    <property type="protein sequence ID" value="KAL3285753.1"/>
    <property type="molecule type" value="Genomic_DNA"/>
</dbReference>
<dbReference type="Proteomes" id="UP001516400">
    <property type="component" value="Unassembled WGS sequence"/>
</dbReference>
<organism evidence="1 2">
    <name type="scientific">Cryptolaemus montrouzieri</name>
    <dbReference type="NCBI Taxonomy" id="559131"/>
    <lineage>
        <taxon>Eukaryota</taxon>
        <taxon>Metazoa</taxon>
        <taxon>Ecdysozoa</taxon>
        <taxon>Arthropoda</taxon>
        <taxon>Hexapoda</taxon>
        <taxon>Insecta</taxon>
        <taxon>Pterygota</taxon>
        <taxon>Neoptera</taxon>
        <taxon>Endopterygota</taxon>
        <taxon>Coleoptera</taxon>
        <taxon>Polyphaga</taxon>
        <taxon>Cucujiformia</taxon>
        <taxon>Coccinelloidea</taxon>
        <taxon>Coccinellidae</taxon>
        <taxon>Scymninae</taxon>
        <taxon>Scymnini</taxon>
        <taxon>Cryptolaemus</taxon>
    </lineage>
</organism>
<reference evidence="1 2" key="1">
    <citation type="journal article" date="2021" name="BMC Biol.">
        <title>Horizontally acquired antibacterial genes associated with adaptive radiation of ladybird beetles.</title>
        <authorList>
            <person name="Li H.S."/>
            <person name="Tang X.F."/>
            <person name="Huang Y.H."/>
            <person name="Xu Z.Y."/>
            <person name="Chen M.L."/>
            <person name="Du X.Y."/>
            <person name="Qiu B.Y."/>
            <person name="Chen P.T."/>
            <person name="Zhang W."/>
            <person name="Slipinski A."/>
            <person name="Escalona H.E."/>
            <person name="Waterhouse R.M."/>
            <person name="Zwick A."/>
            <person name="Pang H."/>
        </authorList>
    </citation>
    <scope>NUCLEOTIDE SEQUENCE [LARGE SCALE GENOMIC DNA]</scope>
    <source>
        <strain evidence="1">SYSU2018</strain>
    </source>
</reference>
<proteinExistence type="predicted"/>
<protein>
    <submittedName>
        <fullName evidence="1">Uncharacterized protein</fullName>
    </submittedName>
</protein>
<evidence type="ECO:0000313" key="1">
    <source>
        <dbReference type="EMBL" id="KAL3285753.1"/>
    </source>
</evidence>
<dbReference type="AlphaFoldDB" id="A0ABD2P4F0"/>
<evidence type="ECO:0000313" key="2">
    <source>
        <dbReference type="Proteomes" id="UP001516400"/>
    </source>
</evidence>
<accession>A0ABD2P4F0</accession>
<name>A0ABD2P4F0_9CUCU</name>
<sequence length="110" mass="12827">MDIGSSGVTLETDLGQIDFPKIKLEPYEEQECVEESKSLVRDFINREGKIWDQESCVRYEDDGEPKVEEFEAVVVKREIDFLLKGMKLLLINFLKLIKRSTWTMQALKIL</sequence>
<comment type="caution">
    <text evidence="1">The sequence shown here is derived from an EMBL/GenBank/DDBJ whole genome shotgun (WGS) entry which is preliminary data.</text>
</comment>